<proteinExistence type="predicted"/>
<dbReference type="EMBL" id="JAUSUB010000004">
    <property type="protein sequence ID" value="MDQ0269450.1"/>
    <property type="molecule type" value="Genomic_DNA"/>
</dbReference>
<organism evidence="2 3">
    <name type="scientific">Cytobacillus purgationiresistens</name>
    <dbReference type="NCBI Taxonomy" id="863449"/>
    <lineage>
        <taxon>Bacteria</taxon>
        <taxon>Bacillati</taxon>
        <taxon>Bacillota</taxon>
        <taxon>Bacilli</taxon>
        <taxon>Bacillales</taxon>
        <taxon>Bacillaceae</taxon>
        <taxon>Cytobacillus</taxon>
    </lineage>
</organism>
<evidence type="ECO:0008006" key="4">
    <source>
        <dbReference type="Google" id="ProtNLM"/>
    </source>
</evidence>
<gene>
    <name evidence="2" type="ORF">J2S17_001321</name>
</gene>
<accession>A0ABU0AHB4</accession>
<dbReference type="Gene3D" id="3.30.1490.480">
    <property type="entry name" value="Endolytic murein transglycosylase"/>
    <property type="match status" value="1"/>
</dbReference>
<reference evidence="2 3" key="1">
    <citation type="submission" date="2023-07" db="EMBL/GenBank/DDBJ databases">
        <title>Genomic Encyclopedia of Type Strains, Phase IV (KMG-IV): sequencing the most valuable type-strain genomes for metagenomic binning, comparative biology and taxonomic classification.</title>
        <authorList>
            <person name="Goeker M."/>
        </authorList>
    </citation>
    <scope>NUCLEOTIDE SEQUENCE [LARGE SCALE GENOMIC DNA]</scope>
    <source>
        <strain evidence="2 3">DSM 23494</strain>
    </source>
</reference>
<feature type="region of interest" description="Disordered" evidence="1">
    <location>
        <begin position="60"/>
        <end position="85"/>
    </location>
</feature>
<name>A0ABU0AHB4_9BACI</name>
<dbReference type="RefSeq" id="WP_307473017.1">
    <property type="nucleotide sequence ID" value="NZ_JAUSUB010000004.1"/>
</dbReference>
<evidence type="ECO:0000313" key="2">
    <source>
        <dbReference type="EMBL" id="MDQ0269450.1"/>
    </source>
</evidence>
<evidence type="ECO:0000256" key="1">
    <source>
        <dbReference type="SAM" id="MobiDB-lite"/>
    </source>
</evidence>
<dbReference type="Proteomes" id="UP001238088">
    <property type="component" value="Unassembled WGS sequence"/>
</dbReference>
<feature type="compositionally biased region" description="Basic and acidic residues" evidence="1">
    <location>
        <begin position="63"/>
        <end position="85"/>
    </location>
</feature>
<sequence length="154" mass="17200">MNKRNTRAFAAGVLISVLIIAIAYVQLDSKKTNIDLEAAAASIEKDGYIILTQEEYDQLSKPLETHKTEASDDSTTKEAKNEQEQKPAVYELTIEVGMTPQDIANQLHEADIVEDAHALETYIDEFGYSKKIQIGSFQLSADMTYKEIAELISR</sequence>
<protein>
    <recommendedName>
        <fullName evidence="4">YceG-like family protein</fullName>
    </recommendedName>
</protein>
<evidence type="ECO:0000313" key="3">
    <source>
        <dbReference type="Proteomes" id="UP001238088"/>
    </source>
</evidence>
<keyword evidence="3" id="KW-1185">Reference proteome</keyword>
<comment type="caution">
    <text evidence="2">The sequence shown here is derived from an EMBL/GenBank/DDBJ whole genome shotgun (WGS) entry which is preliminary data.</text>
</comment>